<organism evidence="8">
    <name type="scientific">Bicosoecida sp. CB-2014</name>
    <dbReference type="NCBI Taxonomy" id="1486930"/>
    <lineage>
        <taxon>Eukaryota</taxon>
        <taxon>Sar</taxon>
        <taxon>Stramenopiles</taxon>
        <taxon>Bigyra</taxon>
        <taxon>Opalozoa</taxon>
        <taxon>Bicosoecida</taxon>
    </lineage>
</organism>
<dbReference type="GO" id="GO:0016020">
    <property type="term" value="C:membrane"/>
    <property type="evidence" value="ECO:0007669"/>
    <property type="project" value="UniProtKB-SubCell"/>
</dbReference>
<evidence type="ECO:0000256" key="1">
    <source>
        <dbReference type="ARBA" id="ARBA00004141"/>
    </source>
</evidence>
<keyword evidence="4" id="KW-0812">Transmembrane</keyword>
<evidence type="ECO:0000256" key="4">
    <source>
        <dbReference type="ARBA" id="ARBA00022692"/>
    </source>
</evidence>
<gene>
    <name evidence="8" type="ORF">BSP0115_LOCUS18847</name>
</gene>
<evidence type="ECO:0000313" key="8">
    <source>
        <dbReference type="EMBL" id="CAD8925583.1"/>
    </source>
</evidence>
<keyword evidence="3" id="KW-0813">Transport</keyword>
<dbReference type="SUPFAM" id="SSF103506">
    <property type="entry name" value="Mitochondrial carrier"/>
    <property type="match status" value="1"/>
</dbReference>
<comment type="subcellular location">
    <subcellularLocation>
        <location evidence="1">Membrane</location>
        <topology evidence="1">Multi-pass membrane protein</topology>
    </subcellularLocation>
</comment>
<evidence type="ECO:0000256" key="3">
    <source>
        <dbReference type="ARBA" id="ARBA00022448"/>
    </source>
</evidence>
<accession>A0A7S1CTB6</accession>
<comment type="similarity">
    <text evidence="2">Belongs to the mitochondrial carrier (TC 2.A.29) family.</text>
</comment>
<evidence type="ECO:0000256" key="5">
    <source>
        <dbReference type="ARBA" id="ARBA00022737"/>
    </source>
</evidence>
<dbReference type="InterPro" id="IPR018108">
    <property type="entry name" value="MCP_transmembrane"/>
</dbReference>
<dbReference type="Gene3D" id="1.50.40.10">
    <property type="entry name" value="Mitochondrial carrier domain"/>
    <property type="match status" value="1"/>
</dbReference>
<evidence type="ECO:0000256" key="6">
    <source>
        <dbReference type="ARBA" id="ARBA00022989"/>
    </source>
</evidence>
<protein>
    <submittedName>
        <fullName evidence="8">Uncharacterized protein</fullName>
    </submittedName>
</protein>
<evidence type="ECO:0000256" key="7">
    <source>
        <dbReference type="ARBA" id="ARBA00023136"/>
    </source>
</evidence>
<name>A0A7S1CTB6_9STRA</name>
<dbReference type="PANTHER" id="PTHR45667">
    <property type="entry name" value="S-ADENOSYLMETHIONINE MITOCHONDRIAL CARRIER PROTEIN"/>
    <property type="match status" value="1"/>
</dbReference>
<sequence>MEFGCGGLAGFIEVAATHPLDVCKTRLQAGLPLRFNVPTLYRGAVPRLIGVIPMRVVFWGSSFWFKKHLPIEDDVRRALAAGALAGSLQTTIDTPIEVLKIKQIAGDEVAARGAARLQAGYFAGFWATLARNVGFATSMCFFTFGLPPSVLPPAIAPGVGALIGSVATQPIDTIKTIQQSGQALPPLRELTLRRLFSGTTHRAAQGMVAMVIGGFVMRACDGRMRSHERESETVAEEAISIAE</sequence>
<keyword evidence="6" id="KW-1133">Transmembrane helix</keyword>
<dbReference type="AlphaFoldDB" id="A0A7S1CTB6"/>
<keyword evidence="7" id="KW-0472">Membrane</keyword>
<evidence type="ECO:0000256" key="2">
    <source>
        <dbReference type="ARBA" id="ARBA00006375"/>
    </source>
</evidence>
<reference evidence="8" key="1">
    <citation type="submission" date="2021-01" db="EMBL/GenBank/DDBJ databases">
        <authorList>
            <person name="Corre E."/>
            <person name="Pelletier E."/>
            <person name="Niang G."/>
            <person name="Scheremetjew M."/>
            <person name="Finn R."/>
            <person name="Kale V."/>
            <person name="Holt S."/>
            <person name="Cochrane G."/>
            <person name="Meng A."/>
            <person name="Brown T."/>
            <person name="Cohen L."/>
        </authorList>
    </citation>
    <scope>NUCLEOTIDE SEQUENCE</scope>
    <source>
        <strain evidence="8">Ms1</strain>
    </source>
</reference>
<proteinExistence type="inferred from homology"/>
<dbReference type="Pfam" id="PF00153">
    <property type="entry name" value="Mito_carr"/>
    <property type="match status" value="1"/>
</dbReference>
<keyword evidence="5" id="KW-0677">Repeat</keyword>
<dbReference type="InterPro" id="IPR023395">
    <property type="entry name" value="MCP_dom_sf"/>
</dbReference>
<dbReference type="EMBL" id="HBFS01028127">
    <property type="protein sequence ID" value="CAD8925583.1"/>
    <property type="molecule type" value="Transcribed_RNA"/>
</dbReference>